<feature type="non-terminal residue" evidence="1">
    <location>
        <position position="51"/>
    </location>
</feature>
<feature type="non-terminal residue" evidence="1">
    <location>
        <position position="1"/>
    </location>
</feature>
<gene>
    <name evidence="1" type="ORF">L9F63_022247</name>
</gene>
<dbReference type="EMBL" id="JASPKZ010007608">
    <property type="protein sequence ID" value="KAJ9583409.1"/>
    <property type="molecule type" value="Genomic_DNA"/>
</dbReference>
<keyword evidence="2" id="KW-1185">Reference proteome</keyword>
<protein>
    <submittedName>
        <fullName evidence="1">Uncharacterized protein</fullName>
    </submittedName>
</protein>
<reference evidence="1" key="1">
    <citation type="journal article" date="2023" name="IScience">
        <title>Live-bearing cockroach genome reveals convergent evolutionary mechanisms linked to viviparity in insects and beyond.</title>
        <authorList>
            <person name="Fouks B."/>
            <person name="Harrison M.C."/>
            <person name="Mikhailova A.A."/>
            <person name="Marchal E."/>
            <person name="English S."/>
            <person name="Carruthers M."/>
            <person name="Jennings E.C."/>
            <person name="Chiamaka E.L."/>
            <person name="Frigard R.A."/>
            <person name="Pippel M."/>
            <person name="Attardo G.M."/>
            <person name="Benoit J.B."/>
            <person name="Bornberg-Bauer E."/>
            <person name="Tobe S.S."/>
        </authorList>
    </citation>
    <scope>NUCLEOTIDE SEQUENCE</scope>
    <source>
        <strain evidence="1">Stay&amp;Tobe</strain>
    </source>
</reference>
<dbReference type="AlphaFoldDB" id="A0AAD8EB56"/>
<sequence length="51" mass="5749">VCNMTPTIIAFHIASGELMPTGCTPNNIKFPLRKFWNYLRISRVSRPGEIG</sequence>
<organism evidence="1 2">
    <name type="scientific">Diploptera punctata</name>
    <name type="common">Pacific beetle cockroach</name>
    <dbReference type="NCBI Taxonomy" id="6984"/>
    <lineage>
        <taxon>Eukaryota</taxon>
        <taxon>Metazoa</taxon>
        <taxon>Ecdysozoa</taxon>
        <taxon>Arthropoda</taxon>
        <taxon>Hexapoda</taxon>
        <taxon>Insecta</taxon>
        <taxon>Pterygota</taxon>
        <taxon>Neoptera</taxon>
        <taxon>Polyneoptera</taxon>
        <taxon>Dictyoptera</taxon>
        <taxon>Blattodea</taxon>
        <taxon>Blaberoidea</taxon>
        <taxon>Blaberidae</taxon>
        <taxon>Diplopterinae</taxon>
        <taxon>Diploptera</taxon>
    </lineage>
</organism>
<evidence type="ECO:0000313" key="1">
    <source>
        <dbReference type="EMBL" id="KAJ9583409.1"/>
    </source>
</evidence>
<dbReference type="Proteomes" id="UP001233999">
    <property type="component" value="Unassembled WGS sequence"/>
</dbReference>
<name>A0AAD8EB56_DIPPU</name>
<evidence type="ECO:0000313" key="2">
    <source>
        <dbReference type="Proteomes" id="UP001233999"/>
    </source>
</evidence>
<comment type="caution">
    <text evidence="1">The sequence shown here is derived from an EMBL/GenBank/DDBJ whole genome shotgun (WGS) entry which is preliminary data.</text>
</comment>
<proteinExistence type="predicted"/>
<reference evidence="1" key="2">
    <citation type="submission" date="2023-05" db="EMBL/GenBank/DDBJ databases">
        <authorList>
            <person name="Fouks B."/>
        </authorList>
    </citation>
    <scope>NUCLEOTIDE SEQUENCE</scope>
    <source>
        <strain evidence="1">Stay&amp;Tobe</strain>
        <tissue evidence="1">Testes</tissue>
    </source>
</reference>
<accession>A0AAD8EB56</accession>